<dbReference type="RefSeq" id="WP_262578334.1">
    <property type="nucleotide sequence ID" value="NZ_JAHPRE010000006.1"/>
</dbReference>
<keyword evidence="1" id="KW-1133">Transmembrane helix</keyword>
<evidence type="ECO:0000256" key="1">
    <source>
        <dbReference type="SAM" id="Phobius"/>
    </source>
</evidence>
<evidence type="ECO:0000313" key="2">
    <source>
        <dbReference type="EMBL" id="MCU4395780.1"/>
    </source>
</evidence>
<organism evidence="2 3">
    <name type="scientific">Acinetobacter junii</name>
    <dbReference type="NCBI Taxonomy" id="40215"/>
    <lineage>
        <taxon>Bacteria</taxon>
        <taxon>Pseudomonadati</taxon>
        <taxon>Pseudomonadota</taxon>
        <taxon>Gammaproteobacteria</taxon>
        <taxon>Moraxellales</taxon>
        <taxon>Moraxellaceae</taxon>
        <taxon>Acinetobacter</taxon>
    </lineage>
</organism>
<keyword evidence="1" id="KW-0472">Membrane</keyword>
<feature type="transmembrane region" description="Helical" evidence="1">
    <location>
        <begin position="78"/>
        <end position="99"/>
    </location>
</feature>
<sequence length="131" mass="14237">MAEPVSSGVGAAAIVKLYGLITILSIAASLAYLIVVMTREPRSRKEWVISLVTTLVGSIAGGSLVVQRFGLHDWSSNWFGMCALGGIIFSCGLPFWAIVRWTFNYINSHEGSTIIDVFKEVKKEVKGGNEE</sequence>
<evidence type="ECO:0008006" key="4">
    <source>
        <dbReference type="Google" id="ProtNLM"/>
    </source>
</evidence>
<feature type="transmembrane region" description="Helical" evidence="1">
    <location>
        <begin position="12"/>
        <end position="35"/>
    </location>
</feature>
<evidence type="ECO:0000313" key="3">
    <source>
        <dbReference type="Proteomes" id="UP001208534"/>
    </source>
</evidence>
<name>A0AAW5R610_ACIJU</name>
<proteinExistence type="predicted"/>
<reference evidence="2" key="1">
    <citation type="submission" date="2021-06" db="EMBL/GenBank/DDBJ databases">
        <title>Propagation of a rapidly emergent carbapenem-resistant Acinetobacter baumannii lineage by various extra-hospital transmission networks.</title>
        <authorList>
            <person name="Calix J."/>
        </authorList>
    </citation>
    <scope>NUCLEOTIDE SEQUENCE</scope>
    <source>
        <strain evidence="2">WU_MDCI_Aw63</strain>
    </source>
</reference>
<feature type="transmembrane region" description="Helical" evidence="1">
    <location>
        <begin position="47"/>
        <end position="66"/>
    </location>
</feature>
<protein>
    <recommendedName>
        <fullName evidence="4">Bacteriophage protein</fullName>
    </recommendedName>
</protein>
<keyword evidence="1" id="KW-0812">Transmembrane</keyword>
<dbReference type="Proteomes" id="UP001208534">
    <property type="component" value="Unassembled WGS sequence"/>
</dbReference>
<dbReference type="EMBL" id="JAHPRE010000006">
    <property type="protein sequence ID" value="MCU4395780.1"/>
    <property type="molecule type" value="Genomic_DNA"/>
</dbReference>
<accession>A0AAW5R610</accession>
<gene>
    <name evidence="2" type="ORF">KTH64_02080</name>
</gene>
<dbReference type="AlphaFoldDB" id="A0AAW5R610"/>
<comment type="caution">
    <text evidence="2">The sequence shown here is derived from an EMBL/GenBank/DDBJ whole genome shotgun (WGS) entry which is preliminary data.</text>
</comment>